<reference evidence="3 4" key="1">
    <citation type="submission" date="2021-04" db="EMBL/GenBank/DDBJ databases">
        <authorList>
            <person name="Bliznina A."/>
        </authorList>
    </citation>
    <scope>NUCLEOTIDE SEQUENCE [LARGE SCALE GENOMIC DNA]</scope>
</reference>
<organism evidence="3 4">
    <name type="scientific">Oikopleura dioica</name>
    <name type="common">Tunicate</name>
    <dbReference type="NCBI Taxonomy" id="34765"/>
    <lineage>
        <taxon>Eukaryota</taxon>
        <taxon>Metazoa</taxon>
        <taxon>Chordata</taxon>
        <taxon>Tunicata</taxon>
        <taxon>Appendicularia</taxon>
        <taxon>Copelata</taxon>
        <taxon>Oikopleuridae</taxon>
        <taxon>Oikopleura</taxon>
    </lineage>
</organism>
<accession>A0ABN7TE69</accession>
<keyword evidence="2" id="KW-1133">Transmembrane helix</keyword>
<evidence type="ECO:0000256" key="1">
    <source>
        <dbReference type="SAM" id="MobiDB-lite"/>
    </source>
</evidence>
<evidence type="ECO:0000313" key="3">
    <source>
        <dbReference type="EMBL" id="CAG5113893.1"/>
    </source>
</evidence>
<keyword evidence="4" id="KW-1185">Reference proteome</keyword>
<sequence>MKQARCNADLIFAAKEMDIVCPGSGGVTDVKTSQVCKLECIAAHAIPPEITCTSGGWDFSDSPVCDATAGGVNPAGQIGLIIFILASLSIGTFFYQRHRRKKEQANPQAKEAKTTDGNTDHKYFDKKTVVGMGKDGLDNLQTVKANALSPLPQPKSESVTKESSSEKVASLGRRSHTARYSDIKISEN</sequence>
<feature type="compositionally biased region" description="Basic and acidic residues" evidence="1">
    <location>
        <begin position="110"/>
        <end position="120"/>
    </location>
</feature>
<protein>
    <submittedName>
        <fullName evidence="3">Oidioi.mRNA.OKI2018_I69.chr2.g7983.t1.cds</fullName>
    </submittedName>
</protein>
<keyword evidence="2" id="KW-0472">Membrane</keyword>
<keyword evidence="2" id="KW-0812">Transmembrane</keyword>
<proteinExistence type="predicted"/>
<gene>
    <name evidence="3" type="ORF">OKIOD_LOCUS16748</name>
</gene>
<dbReference type="Proteomes" id="UP001158576">
    <property type="component" value="Chromosome 2"/>
</dbReference>
<evidence type="ECO:0000313" key="4">
    <source>
        <dbReference type="Proteomes" id="UP001158576"/>
    </source>
</evidence>
<feature type="compositionally biased region" description="Basic and acidic residues" evidence="1">
    <location>
        <begin position="179"/>
        <end position="188"/>
    </location>
</feature>
<feature type="region of interest" description="Disordered" evidence="1">
    <location>
        <begin position="143"/>
        <end position="188"/>
    </location>
</feature>
<feature type="transmembrane region" description="Helical" evidence="2">
    <location>
        <begin position="78"/>
        <end position="95"/>
    </location>
</feature>
<name>A0ABN7TE69_OIKDI</name>
<evidence type="ECO:0000256" key="2">
    <source>
        <dbReference type="SAM" id="Phobius"/>
    </source>
</evidence>
<feature type="region of interest" description="Disordered" evidence="1">
    <location>
        <begin position="101"/>
        <end position="120"/>
    </location>
</feature>
<dbReference type="EMBL" id="OU015567">
    <property type="protein sequence ID" value="CAG5113893.1"/>
    <property type="molecule type" value="Genomic_DNA"/>
</dbReference>